<dbReference type="GO" id="GO:0005737">
    <property type="term" value="C:cytoplasm"/>
    <property type="evidence" value="ECO:0007669"/>
    <property type="project" value="TreeGrafter"/>
</dbReference>
<dbReference type="InterPro" id="IPR023210">
    <property type="entry name" value="NADP_OxRdtase_dom"/>
</dbReference>
<name>A0AAU8DPH8_9ACTN</name>
<sequence>MHTRTIGQTTVSAIGLGGMPLSIEGRPEDRAAAIATIHASLDAGVRLIDTADAYHLAGHVDDEEVGHNESLIAEALRSWSGDTDDVLVATKGGHTRSLPDSWEQDGSPEHLRAACEASLRRLGIDAIGLYQYHRPDPTVPYEDSVGTLRDLLDEGKIRQAGISNANPEQIRQAQNILGGRLASVQNQYSPAFLSSRPELELCSELGIAFLPWSPLGGISKASDLGSSYAAFQQVADELDASPQQVTLAWMLATSPVVVPIPGSSRPETARSSAAATDLELSADQQSRLDMATGV</sequence>
<evidence type="ECO:0000256" key="2">
    <source>
        <dbReference type="SAM" id="MobiDB-lite"/>
    </source>
</evidence>
<evidence type="ECO:0000259" key="3">
    <source>
        <dbReference type="Pfam" id="PF00248"/>
    </source>
</evidence>
<dbReference type="Gene3D" id="3.20.20.100">
    <property type="entry name" value="NADP-dependent oxidoreductase domain"/>
    <property type="match status" value="1"/>
</dbReference>
<dbReference type="InterPro" id="IPR050791">
    <property type="entry name" value="Aldo-Keto_reductase"/>
</dbReference>
<dbReference type="AlphaFoldDB" id="A0AAU8DPH8"/>
<evidence type="ECO:0000256" key="1">
    <source>
        <dbReference type="ARBA" id="ARBA00023002"/>
    </source>
</evidence>
<dbReference type="EMBL" id="CP159218">
    <property type="protein sequence ID" value="XCG63886.1"/>
    <property type="molecule type" value="Genomic_DNA"/>
</dbReference>
<dbReference type="CDD" id="cd19088">
    <property type="entry name" value="AKR_AKR13B1"/>
    <property type="match status" value="1"/>
</dbReference>
<evidence type="ECO:0000313" key="4">
    <source>
        <dbReference type="EMBL" id="XCG63886.1"/>
    </source>
</evidence>
<keyword evidence="1" id="KW-0560">Oxidoreductase</keyword>
<reference evidence="4" key="1">
    <citation type="submission" date="2024-05" db="EMBL/GenBank/DDBJ databases">
        <authorList>
            <person name="Cai S.Y."/>
            <person name="Jin L.M."/>
            <person name="Li H.R."/>
        </authorList>
    </citation>
    <scope>NUCLEOTIDE SEQUENCE</scope>
    <source>
        <strain evidence="4">A5-74</strain>
    </source>
</reference>
<dbReference type="PRINTS" id="PR00069">
    <property type="entry name" value="ALDKETRDTASE"/>
</dbReference>
<dbReference type="GO" id="GO:0016491">
    <property type="term" value="F:oxidoreductase activity"/>
    <property type="evidence" value="ECO:0007669"/>
    <property type="project" value="UniProtKB-KW"/>
</dbReference>
<dbReference type="RefSeq" id="WP_353649501.1">
    <property type="nucleotide sequence ID" value="NZ_CP159218.1"/>
</dbReference>
<dbReference type="InterPro" id="IPR036812">
    <property type="entry name" value="NAD(P)_OxRdtase_dom_sf"/>
</dbReference>
<proteinExistence type="predicted"/>
<dbReference type="Pfam" id="PF00248">
    <property type="entry name" value="Aldo_ket_red"/>
    <property type="match status" value="1"/>
</dbReference>
<feature type="domain" description="NADP-dependent oxidoreductase" evidence="3">
    <location>
        <begin position="13"/>
        <end position="289"/>
    </location>
</feature>
<dbReference type="PANTHER" id="PTHR43625">
    <property type="entry name" value="AFLATOXIN B1 ALDEHYDE REDUCTASE"/>
    <property type="match status" value="1"/>
</dbReference>
<dbReference type="PANTHER" id="PTHR43625:SF40">
    <property type="entry name" value="ALDO-KETO REDUCTASE YAKC [NADP(+)]"/>
    <property type="match status" value="1"/>
</dbReference>
<feature type="compositionally biased region" description="Polar residues" evidence="2">
    <location>
        <begin position="265"/>
        <end position="274"/>
    </location>
</feature>
<gene>
    <name evidence="4" type="ORF">ABLG96_00605</name>
</gene>
<dbReference type="SUPFAM" id="SSF51430">
    <property type="entry name" value="NAD(P)-linked oxidoreductase"/>
    <property type="match status" value="1"/>
</dbReference>
<protein>
    <submittedName>
        <fullName evidence="4">Aldo/keto reductase</fullName>
    </submittedName>
</protein>
<feature type="region of interest" description="Disordered" evidence="2">
    <location>
        <begin position="262"/>
        <end position="294"/>
    </location>
</feature>
<dbReference type="InterPro" id="IPR020471">
    <property type="entry name" value="AKR"/>
</dbReference>
<organism evidence="4">
    <name type="scientific">Nakamurella sp. A5-74</name>
    <dbReference type="NCBI Taxonomy" id="3158264"/>
    <lineage>
        <taxon>Bacteria</taxon>
        <taxon>Bacillati</taxon>
        <taxon>Actinomycetota</taxon>
        <taxon>Actinomycetes</taxon>
        <taxon>Nakamurellales</taxon>
        <taxon>Nakamurellaceae</taxon>
        <taxon>Nakamurella</taxon>
    </lineage>
</organism>
<accession>A0AAU8DPH8</accession>